<dbReference type="GO" id="GO:0006508">
    <property type="term" value="P:proteolysis"/>
    <property type="evidence" value="ECO:0007669"/>
    <property type="project" value="UniProtKB-KW"/>
</dbReference>
<name>D3BJ60_HETP5</name>
<feature type="domain" description="Cathepsin propeptide inhibitor" evidence="10">
    <location>
        <begin position="181"/>
        <end position="236"/>
    </location>
</feature>
<dbReference type="InterPro" id="IPR013128">
    <property type="entry name" value="Peptidase_C1A"/>
</dbReference>
<keyword evidence="12" id="KW-1185">Reference proteome</keyword>
<keyword evidence="5" id="KW-0788">Thiol protease</keyword>
<proteinExistence type="inferred from homology"/>
<dbReference type="Pfam" id="PF08246">
    <property type="entry name" value="Inhibitor_I29"/>
    <property type="match status" value="1"/>
</dbReference>
<evidence type="ECO:0000259" key="9">
    <source>
        <dbReference type="SMART" id="SM00645"/>
    </source>
</evidence>
<dbReference type="PROSITE" id="PS00640">
    <property type="entry name" value="THIOL_PROTEASE_ASN"/>
    <property type="match status" value="1"/>
</dbReference>
<keyword evidence="4" id="KW-0378">Hydrolase</keyword>
<dbReference type="PANTHER" id="PTHR12411">
    <property type="entry name" value="CYSTEINE PROTEASE FAMILY C1-RELATED"/>
    <property type="match status" value="1"/>
</dbReference>
<dbReference type="InterPro" id="IPR025661">
    <property type="entry name" value="Pept_asp_AS"/>
</dbReference>
<comment type="caution">
    <text evidence="11">The sequence shown here is derived from an EMBL/GenBank/DDBJ whole genome shotgun (WGS) entry which is preliminary data.</text>
</comment>
<keyword evidence="3" id="KW-0645">Protease</keyword>
<reference evidence="11 12" key="1">
    <citation type="journal article" date="2011" name="Genome Res.">
        <title>Phylogeny-wide analysis of social amoeba genomes highlights ancient origins for complex intercellular communication.</title>
        <authorList>
            <person name="Heidel A.J."/>
            <person name="Lawal H.M."/>
            <person name="Felder M."/>
            <person name="Schilde C."/>
            <person name="Helps N.R."/>
            <person name="Tunggal B."/>
            <person name="Rivero F."/>
            <person name="John U."/>
            <person name="Schleicher M."/>
            <person name="Eichinger L."/>
            <person name="Platzer M."/>
            <person name="Noegel A.A."/>
            <person name="Schaap P."/>
            <person name="Gloeckner G."/>
        </authorList>
    </citation>
    <scope>NUCLEOTIDE SEQUENCE [LARGE SCALE GENOMIC DNA]</scope>
    <source>
        <strain evidence="12">ATCC 26659 / Pp 5 / PN500</strain>
    </source>
</reference>
<evidence type="ECO:0000256" key="5">
    <source>
        <dbReference type="ARBA" id="ARBA00022807"/>
    </source>
</evidence>
<keyword evidence="8" id="KW-0472">Membrane</keyword>
<protein>
    <submittedName>
        <fullName evidence="11">Uncharacterized protein</fullName>
    </submittedName>
</protein>
<dbReference type="InParanoid" id="D3BJ60"/>
<comment type="similarity">
    <text evidence="2">Belongs to the peptidase C1 family.</text>
</comment>
<evidence type="ECO:0000313" key="12">
    <source>
        <dbReference type="Proteomes" id="UP000001396"/>
    </source>
</evidence>
<evidence type="ECO:0000259" key="10">
    <source>
        <dbReference type="SMART" id="SM00848"/>
    </source>
</evidence>
<evidence type="ECO:0000256" key="4">
    <source>
        <dbReference type="ARBA" id="ARBA00022801"/>
    </source>
</evidence>
<dbReference type="SMART" id="SM00645">
    <property type="entry name" value="Pept_C1"/>
    <property type="match status" value="1"/>
</dbReference>
<dbReference type="SUPFAM" id="SSF54001">
    <property type="entry name" value="Cysteine proteinases"/>
    <property type="match status" value="1"/>
</dbReference>
<evidence type="ECO:0000256" key="3">
    <source>
        <dbReference type="ARBA" id="ARBA00022670"/>
    </source>
</evidence>
<sequence>MYIHKNGGIMREIPFGVEELKLGYTDRNKVGDDTIPSSVRVLDINSLVCLRSPIIPESIEHLTVRSLNPSDRLCSCFTSLRSVSLPSASQITNRIVTTTKFNLESEAIQYTLRKLDDQYFIGFGPHHESSIEHSFESSFRCFSIIFLKIMNRYINILLLIFGLIAISNALLFSEEQYKNEFENWIDRFEKKYDVSEFKKRFSIFKSNMDFVHSWNSKNSQTVLGLNHLADLTNLEYRQFYLGTHKKAVLGTPGNHEVSNLQSVFGDSATVDWRQKGAVSPIKDQGQCGSCWSFSTTGSVEGAHQIKSGNMVELSEQNLVDCSTSEGNMGCNGGLMDYAFEYIITNNGIDTESSYPYTASSGTTCKYNKANSGATISSYKNITAGSESDLADAVKNAGPVSVAIDASHNSFQLYSHGIYYDASCSSVNLDHGVLVVGYGSGTPDSDSRVHKGSQVRVKVPKTDDTKNYWIVKNSWGTSWGDKGFIYMSKDRDNNCGIASCASYPIV</sequence>
<evidence type="ECO:0000256" key="7">
    <source>
        <dbReference type="ARBA" id="ARBA00023228"/>
    </source>
</evidence>
<dbReference type="Proteomes" id="UP000001396">
    <property type="component" value="Unassembled WGS sequence"/>
</dbReference>
<organism evidence="11 12">
    <name type="scientific">Heterostelium pallidum (strain ATCC 26659 / Pp 5 / PN500)</name>
    <name type="common">Cellular slime mold</name>
    <name type="synonym">Polysphondylium pallidum</name>
    <dbReference type="NCBI Taxonomy" id="670386"/>
    <lineage>
        <taxon>Eukaryota</taxon>
        <taxon>Amoebozoa</taxon>
        <taxon>Evosea</taxon>
        <taxon>Eumycetozoa</taxon>
        <taxon>Dictyostelia</taxon>
        <taxon>Acytosteliales</taxon>
        <taxon>Acytosteliaceae</taxon>
        <taxon>Heterostelium</taxon>
    </lineage>
</organism>
<dbReference type="Pfam" id="PF00112">
    <property type="entry name" value="Peptidase_C1"/>
    <property type="match status" value="1"/>
</dbReference>
<dbReference type="InterPro" id="IPR013201">
    <property type="entry name" value="Prot_inhib_I29"/>
</dbReference>
<keyword evidence="8" id="KW-0812">Transmembrane</keyword>
<dbReference type="FunFam" id="3.90.70.10:FF:000006">
    <property type="entry name" value="Cathepsin S"/>
    <property type="match status" value="1"/>
</dbReference>
<dbReference type="GO" id="GO:0005764">
    <property type="term" value="C:lysosome"/>
    <property type="evidence" value="ECO:0007669"/>
    <property type="project" value="UniProtKB-SubCell"/>
</dbReference>
<evidence type="ECO:0000256" key="1">
    <source>
        <dbReference type="ARBA" id="ARBA00004371"/>
    </source>
</evidence>
<dbReference type="STRING" id="670386.D3BJ60"/>
<dbReference type="PRINTS" id="PR00705">
    <property type="entry name" value="PAPAIN"/>
</dbReference>
<dbReference type="AlphaFoldDB" id="D3BJ60"/>
<dbReference type="Gene3D" id="3.90.70.10">
    <property type="entry name" value="Cysteine proteinases"/>
    <property type="match status" value="1"/>
</dbReference>
<feature type="transmembrane region" description="Helical" evidence="8">
    <location>
        <begin position="153"/>
        <end position="172"/>
    </location>
</feature>
<dbReference type="EMBL" id="ADBJ01000038">
    <property type="protein sequence ID" value="EFA77940.1"/>
    <property type="molecule type" value="Genomic_DNA"/>
</dbReference>
<feature type="domain" description="Peptidase C1A papain C-terminal" evidence="9">
    <location>
        <begin position="266"/>
        <end position="504"/>
    </location>
</feature>
<dbReference type="GO" id="GO:0008234">
    <property type="term" value="F:cysteine-type peptidase activity"/>
    <property type="evidence" value="ECO:0007669"/>
    <property type="project" value="UniProtKB-KW"/>
</dbReference>
<gene>
    <name evidence="11" type="ORF">PPL_08585</name>
</gene>
<dbReference type="FunCoup" id="D3BJ60">
    <property type="interactions" value="55"/>
</dbReference>
<keyword evidence="7" id="KW-0458">Lysosome</keyword>
<keyword evidence="6" id="KW-1015">Disulfide bond</keyword>
<dbReference type="InterPro" id="IPR000668">
    <property type="entry name" value="Peptidase_C1A_C"/>
</dbReference>
<dbReference type="PROSITE" id="PS00639">
    <property type="entry name" value="THIOL_PROTEASE_HIS"/>
    <property type="match status" value="1"/>
</dbReference>
<evidence type="ECO:0000256" key="8">
    <source>
        <dbReference type="SAM" id="Phobius"/>
    </source>
</evidence>
<dbReference type="CDD" id="cd02248">
    <property type="entry name" value="Peptidase_C1A"/>
    <property type="match status" value="1"/>
</dbReference>
<evidence type="ECO:0000256" key="2">
    <source>
        <dbReference type="ARBA" id="ARBA00008455"/>
    </source>
</evidence>
<dbReference type="InterPro" id="IPR038765">
    <property type="entry name" value="Papain-like_cys_pep_sf"/>
</dbReference>
<comment type="subcellular location">
    <subcellularLocation>
        <location evidence="1">Lysosome</location>
    </subcellularLocation>
</comment>
<dbReference type="PROSITE" id="PS00139">
    <property type="entry name" value="THIOL_PROTEASE_CYS"/>
    <property type="match status" value="1"/>
</dbReference>
<keyword evidence="8" id="KW-1133">Transmembrane helix</keyword>
<evidence type="ECO:0000256" key="6">
    <source>
        <dbReference type="ARBA" id="ARBA00023157"/>
    </source>
</evidence>
<dbReference type="InterPro" id="IPR025660">
    <property type="entry name" value="Pept_his_AS"/>
</dbReference>
<dbReference type="InterPro" id="IPR039417">
    <property type="entry name" value="Peptidase_C1A_papain-like"/>
</dbReference>
<dbReference type="SMART" id="SM00848">
    <property type="entry name" value="Inhibitor_I29"/>
    <property type="match status" value="1"/>
</dbReference>
<dbReference type="RefSeq" id="XP_020430068.1">
    <property type="nucleotide sequence ID" value="XM_020579393.1"/>
</dbReference>
<dbReference type="OMA" id="ASNWAYY"/>
<dbReference type="GeneID" id="31364064"/>
<dbReference type="InterPro" id="IPR000169">
    <property type="entry name" value="Pept_cys_AS"/>
</dbReference>
<accession>D3BJ60</accession>
<evidence type="ECO:0000313" key="11">
    <source>
        <dbReference type="EMBL" id="EFA77940.1"/>
    </source>
</evidence>